<name>A0A6A4NZV2_LUPAL</name>
<dbReference type="OrthoDB" id="1411828at2759"/>
<sequence length="65" mass="7076">MKPKDIFVKGPYKGFFTMHVSRSSKGSNMVNPMIIGSCDQKEAMSSGSEIGADRNSLRLMVAGSY</sequence>
<dbReference type="Proteomes" id="UP000447434">
    <property type="component" value="Chromosome 18"/>
</dbReference>
<keyword evidence="2" id="KW-1185">Reference proteome</keyword>
<dbReference type="EMBL" id="WOCE01000018">
    <property type="protein sequence ID" value="KAE9594882.1"/>
    <property type="molecule type" value="Genomic_DNA"/>
</dbReference>
<protein>
    <submittedName>
        <fullName evidence="1">Uncharacterized protein</fullName>
    </submittedName>
</protein>
<evidence type="ECO:0000313" key="1">
    <source>
        <dbReference type="EMBL" id="KAE9594882.1"/>
    </source>
</evidence>
<reference evidence="2" key="1">
    <citation type="journal article" date="2020" name="Nat. Commun.">
        <title>Genome sequence of the cluster root forming white lupin.</title>
        <authorList>
            <person name="Hufnagel B."/>
            <person name="Marques A."/>
            <person name="Soriano A."/>
            <person name="Marques L."/>
            <person name="Divol F."/>
            <person name="Doumas P."/>
            <person name="Sallet E."/>
            <person name="Mancinotti D."/>
            <person name="Carrere S."/>
            <person name="Marande W."/>
            <person name="Arribat S."/>
            <person name="Keller J."/>
            <person name="Huneau C."/>
            <person name="Blein T."/>
            <person name="Aime D."/>
            <person name="Laguerre M."/>
            <person name="Taylor J."/>
            <person name="Schubert V."/>
            <person name="Nelson M."/>
            <person name="Geu-Flores F."/>
            <person name="Crespi M."/>
            <person name="Gallardo-Guerrero K."/>
            <person name="Delaux P.-M."/>
            <person name="Salse J."/>
            <person name="Berges H."/>
            <person name="Guyot R."/>
            <person name="Gouzy J."/>
            <person name="Peret B."/>
        </authorList>
    </citation>
    <scope>NUCLEOTIDE SEQUENCE [LARGE SCALE GENOMIC DNA]</scope>
    <source>
        <strain evidence="2">cv. Amiga</strain>
    </source>
</reference>
<evidence type="ECO:0000313" key="2">
    <source>
        <dbReference type="Proteomes" id="UP000447434"/>
    </source>
</evidence>
<dbReference type="AlphaFoldDB" id="A0A6A4NZV2"/>
<proteinExistence type="predicted"/>
<comment type="caution">
    <text evidence="1">The sequence shown here is derived from an EMBL/GenBank/DDBJ whole genome shotgun (WGS) entry which is preliminary data.</text>
</comment>
<organism evidence="1 2">
    <name type="scientific">Lupinus albus</name>
    <name type="common">White lupine</name>
    <name type="synonym">Lupinus termis</name>
    <dbReference type="NCBI Taxonomy" id="3870"/>
    <lineage>
        <taxon>Eukaryota</taxon>
        <taxon>Viridiplantae</taxon>
        <taxon>Streptophyta</taxon>
        <taxon>Embryophyta</taxon>
        <taxon>Tracheophyta</taxon>
        <taxon>Spermatophyta</taxon>
        <taxon>Magnoliopsida</taxon>
        <taxon>eudicotyledons</taxon>
        <taxon>Gunneridae</taxon>
        <taxon>Pentapetalae</taxon>
        <taxon>rosids</taxon>
        <taxon>fabids</taxon>
        <taxon>Fabales</taxon>
        <taxon>Fabaceae</taxon>
        <taxon>Papilionoideae</taxon>
        <taxon>50 kb inversion clade</taxon>
        <taxon>genistoids sensu lato</taxon>
        <taxon>core genistoids</taxon>
        <taxon>Genisteae</taxon>
        <taxon>Lupinus</taxon>
    </lineage>
</organism>
<gene>
    <name evidence="1" type="ORF">Lalb_Chr18g0058521</name>
</gene>
<accession>A0A6A4NZV2</accession>